<organism evidence="2 3">
    <name type="scientific">Cymbomonas tetramitiformis</name>
    <dbReference type="NCBI Taxonomy" id="36881"/>
    <lineage>
        <taxon>Eukaryota</taxon>
        <taxon>Viridiplantae</taxon>
        <taxon>Chlorophyta</taxon>
        <taxon>Pyramimonadophyceae</taxon>
        <taxon>Pyramimonadales</taxon>
        <taxon>Pyramimonadaceae</taxon>
        <taxon>Cymbomonas</taxon>
    </lineage>
</organism>
<feature type="compositionally biased region" description="Basic and acidic residues" evidence="1">
    <location>
        <begin position="253"/>
        <end position="269"/>
    </location>
</feature>
<feature type="non-terminal residue" evidence="2">
    <location>
        <position position="311"/>
    </location>
</feature>
<feature type="region of interest" description="Disordered" evidence="1">
    <location>
        <begin position="187"/>
        <end position="269"/>
    </location>
</feature>
<accession>A0AAE0LGX0</accession>
<protein>
    <submittedName>
        <fullName evidence="2">Uncharacterized protein</fullName>
    </submittedName>
</protein>
<comment type="caution">
    <text evidence="2">The sequence shown here is derived from an EMBL/GenBank/DDBJ whole genome shotgun (WGS) entry which is preliminary data.</text>
</comment>
<keyword evidence="3" id="KW-1185">Reference proteome</keyword>
<name>A0AAE0LGX0_9CHLO</name>
<feature type="region of interest" description="Disordered" evidence="1">
    <location>
        <begin position="144"/>
        <end position="175"/>
    </location>
</feature>
<dbReference type="AlphaFoldDB" id="A0AAE0LGX0"/>
<evidence type="ECO:0000256" key="1">
    <source>
        <dbReference type="SAM" id="MobiDB-lite"/>
    </source>
</evidence>
<evidence type="ECO:0000313" key="2">
    <source>
        <dbReference type="EMBL" id="KAK3284971.1"/>
    </source>
</evidence>
<evidence type="ECO:0000313" key="3">
    <source>
        <dbReference type="Proteomes" id="UP001190700"/>
    </source>
</evidence>
<proteinExistence type="predicted"/>
<feature type="non-terminal residue" evidence="2">
    <location>
        <position position="1"/>
    </location>
</feature>
<dbReference type="Proteomes" id="UP001190700">
    <property type="component" value="Unassembled WGS sequence"/>
</dbReference>
<dbReference type="EMBL" id="LGRX02002033">
    <property type="protein sequence ID" value="KAK3284971.1"/>
    <property type="molecule type" value="Genomic_DNA"/>
</dbReference>
<gene>
    <name evidence="2" type="ORF">CYMTET_7403</name>
</gene>
<reference evidence="2 3" key="1">
    <citation type="journal article" date="2015" name="Genome Biol. Evol.">
        <title>Comparative Genomics of a Bacterivorous Green Alga Reveals Evolutionary Causalities and Consequences of Phago-Mixotrophic Mode of Nutrition.</title>
        <authorList>
            <person name="Burns J.A."/>
            <person name="Paasch A."/>
            <person name="Narechania A."/>
            <person name="Kim E."/>
        </authorList>
    </citation>
    <scope>NUCLEOTIDE SEQUENCE [LARGE SCALE GENOMIC DNA]</scope>
    <source>
        <strain evidence="2 3">PLY_AMNH</strain>
    </source>
</reference>
<sequence>LQERSRSRRGDWRGARQAVGVPGRREAAVLADGGVDESFTAFACEQGILRTEAEARQMAAGPQLPTAEHALCSVKVQNGKPEEAAASGEEGRLQVLLGPERRRLRARHPSIIPEIHAAPPNRGLHAVLGIALRVEQVAQDLREGHAGAGGVQPGTTGLERPRGSPEAAPGEQMATLAGQKTAWEAGEAGLPDQGESGALHGRLPGALCEQGESPACARDGDQDGPPLGSRAEREEGRVGANAAGGALGLGGGHQERTVHGDTPTDRKDPSRCAALAELSEQGATVGPSLGASWLQWVVPVGAPCSTTGPLL</sequence>